<protein>
    <recommendedName>
        <fullName evidence="3">Reverse transcriptase domain-containing protein</fullName>
    </recommendedName>
</protein>
<dbReference type="InterPro" id="IPR052343">
    <property type="entry name" value="Retrotransposon-Effector_Assoc"/>
</dbReference>
<proteinExistence type="predicted"/>
<dbReference type="PANTHER" id="PTHR46890">
    <property type="entry name" value="NON-LTR RETROLELEMENT REVERSE TRANSCRIPTASE-LIKE PROTEIN-RELATED"/>
    <property type="match status" value="1"/>
</dbReference>
<sequence length="152" mass="17506">MEGIAISYFQNLFLLEARGNYDHLLSGIGKCIFEEDNQRLIAPYTMKEIIEAMFEMGPTKALREDGLPAVFYQKCWHIIGDDMIKFHLQILNEGMEIKHINSTHIALIPKIVNPFTMKQFRPISLCNVIYKILAKTIANWFRGVIDKCIDVA</sequence>
<gene>
    <name evidence="1" type="ORF">J1N35_041803</name>
</gene>
<dbReference type="PANTHER" id="PTHR46890:SF48">
    <property type="entry name" value="RNA-DIRECTED DNA POLYMERASE"/>
    <property type="match status" value="1"/>
</dbReference>
<dbReference type="OrthoDB" id="1002463at2759"/>
<dbReference type="EMBL" id="JAIQCV010000012">
    <property type="protein sequence ID" value="KAH1040060.1"/>
    <property type="molecule type" value="Genomic_DNA"/>
</dbReference>
<accession>A0A9D3ZIZ7</accession>
<reference evidence="1 2" key="1">
    <citation type="journal article" date="2021" name="Plant Biotechnol. J.">
        <title>Multi-omics assisted identification of the key and species-specific regulatory components of drought-tolerant mechanisms in Gossypium stocksii.</title>
        <authorList>
            <person name="Yu D."/>
            <person name="Ke L."/>
            <person name="Zhang D."/>
            <person name="Wu Y."/>
            <person name="Sun Y."/>
            <person name="Mei J."/>
            <person name="Sun J."/>
            <person name="Sun Y."/>
        </authorList>
    </citation>
    <scope>NUCLEOTIDE SEQUENCE [LARGE SCALE GENOMIC DNA]</scope>
    <source>
        <strain evidence="2">cv. E1</strain>
        <tissue evidence="1">Leaf</tissue>
    </source>
</reference>
<evidence type="ECO:0008006" key="3">
    <source>
        <dbReference type="Google" id="ProtNLM"/>
    </source>
</evidence>
<keyword evidence="2" id="KW-1185">Reference proteome</keyword>
<evidence type="ECO:0000313" key="2">
    <source>
        <dbReference type="Proteomes" id="UP000828251"/>
    </source>
</evidence>
<dbReference type="Proteomes" id="UP000828251">
    <property type="component" value="Unassembled WGS sequence"/>
</dbReference>
<evidence type="ECO:0000313" key="1">
    <source>
        <dbReference type="EMBL" id="KAH1040060.1"/>
    </source>
</evidence>
<comment type="caution">
    <text evidence="1">The sequence shown here is derived from an EMBL/GenBank/DDBJ whole genome shotgun (WGS) entry which is preliminary data.</text>
</comment>
<organism evidence="1 2">
    <name type="scientific">Gossypium stocksii</name>
    <dbReference type="NCBI Taxonomy" id="47602"/>
    <lineage>
        <taxon>Eukaryota</taxon>
        <taxon>Viridiplantae</taxon>
        <taxon>Streptophyta</taxon>
        <taxon>Embryophyta</taxon>
        <taxon>Tracheophyta</taxon>
        <taxon>Spermatophyta</taxon>
        <taxon>Magnoliopsida</taxon>
        <taxon>eudicotyledons</taxon>
        <taxon>Gunneridae</taxon>
        <taxon>Pentapetalae</taxon>
        <taxon>rosids</taxon>
        <taxon>malvids</taxon>
        <taxon>Malvales</taxon>
        <taxon>Malvaceae</taxon>
        <taxon>Malvoideae</taxon>
        <taxon>Gossypium</taxon>
    </lineage>
</organism>
<dbReference type="AlphaFoldDB" id="A0A9D3ZIZ7"/>
<name>A0A9D3ZIZ7_9ROSI</name>